<keyword evidence="2" id="KW-1185">Reference proteome</keyword>
<evidence type="ECO:0000313" key="1">
    <source>
        <dbReference type="EMBL" id="PBK71805.1"/>
    </source>
</evidence>
<gene>
    <name evidence="1" type="ORF">ARMSODRAFT_883272</name>
</gene>
<dbReference type="EMBL" id="KZ293423">
    <property type="protein sequence ID" value="PBK71805.1"/>
    <property type="molecule type" value="Genomic_DNA"/>
</dbReference>
<name>A0A2H3BLQ4_9AGAR</name>
<protein>
    <submittedName>
        <fullName evidence="1">Uncharacterized protein</fullName>
    </submittedName>
</protein>
<dbReference type="Proteomes" id="UP000218334">
    <property type="component" value="Unassembled WGS sequence"/>
</dbReference>
<organism evidence="1 2">
    <name type="scientific">Armillaria solidipes</name>
    <dbReference type="NCBI Taxonomy" id="1076256"/>
    <lineage>
        <taxon>Eukaryota</taxon>
        <taxon>Fungi</taxon>
        <taxon>Dikarya</taxon>
        <taxon>Basidiomycota</taxon>
        <taxon>Agaricomycotina</taxon>
        <taxon>Agaricomycetes</taxon>
        <taxon>Agaricomycetidae</taxon>
        <taxon>Agaricales</taxon>
        <taxon>Marasmiineae</taxon>
        <taxon>Physalacriaceae</taxon>
        <taxon>Armillaria</taxon>
    </lineage>
</organism>
<accession>A0A2H3BLQ4</accession>
<sequence>MAPPSPHTPRLPVTEKHLNALCSRLYLENPFNAAIWAITSIAWHSCSHLGELIFLKSKPFQPS</sequence>
<dbReference type="STRING" id="1076256.A0A2H3BLQ4"/>
<evidence type="ECO:0000313" key="2">
    <source>
        <dbReference type="Proteomes" id="UP000218334"/>
    </source>
</evidence>
<proteinExistence type="predicted"/>
<dbReference type="AlphaFoldDB" id="A0A2H3BLQ4"/>
<reference evidence="2" key="1">
    <citation type="journal article" date="2017" name="Nat. Ecol. Evol.">
        <title>Genome expansion and lineage-specific genetic innovations in the forest pathogenic fungi Armillaria.</title>
        <authorList>
            <person name="Sipos G."/>
            <person name="Prasanna A.N."/>
            <person name="Walter M.C."/>
            <person name="O'Connor E."/>
            <person name="Balint B."/>
            <person name="Krizsan K."/>
            <person name="Kiss B."/>
            <person name="Hess J."/>
            <person name="Varga T."/>
            <person name="Slot J."/>
            <person name="Riley R."/>
            <person name="Boka B."/>
            <person name="Rigling D."/>
            <person name="Barry K."/>
            <person name="Lee J."/>
            <person name="Mihaltcheva S."/>
            <person name="LaButti K."/>
            <person name="Lipzen A."/>
            <person name="Waldron R."/>
            <person name="Moloney N.M."/>
            <person name="Sperisen C."/>
            <person name="Kredics L."/>
            <person name="Vagvoelgyi C."/>
            <person name="Patrignani A."/>
            <person name="Fitzpatrick D."/>
            <person name="Nagy I."/>
            <person name="Doyle S."/>
            <person name="Anderson J.B."/>
            <person name="Grigoriev I.V."/>
            <person name="Gueldener U."/>
            <person name="Muensterkoetter M."/>
            <person name="Nagy L.G."/>
        </authorList>
    </citation>
    <scope>NUCLEOTIDE SEQUENCE [LARGE SCALE GENOMIC DNA]</scope>
    <source>
        <strain evidence="2">28-4</strain>
    </source>
</reference>